<evidence type="ECO:0000259" key="1">
    <source>
        <dbReference type="PROSITE" id="PS51833"/>
    </source>
</evidence>
<gene>
    <name evidence="2" type="ORF">GKC30_01150</name>
</gene>
<sequence>MSQDKIQTFLREIPKMRDDLPYSPEVLGKLFAQTGASSMASLEDVGKTLGRDQGLTTRILRLANSAYYGLQSEVVSVSRAAAVLGMHEIRNIVLTLGVNGLTSGYAMPDDFDLAEYWRHQFYVAMIAREISRVTEVGKPDNMFTAGLLHDIGKLIIALRRPEDWVAIRELAEEEGLPDVEAEDEYWGLDHAVIGALVLKSWDLPPALVEPVNWHHTPELSPGHSNEATVVCLADCAAHAVDEDGEYFSSRLESLCPDLEMALDEVMEVAEELAESKDIEQFVRLLA</sequence>
<evidence type="ECO:0000313" key="2">
    <source>
        <dbReference type="EMBL" id="MUM76234.1"/>
    </source>
</evidence>
<feature type="domain" description="HDOD" evidence="1">
    <location>
        <begin position="20"/>
        <end position="217"/>
    </location>
</feature>
<dbReference type="InterPro" id="IPR006675">
    <property type="entry name" value="HDIG_dom"/>
</dbReference>
<dbReference type="Proteomes" id="UP000461162">
    <property type="component" value="Unassembled WGS sequence"/>
</dbReference>
<keyword evidence="3" id="KW-1185">Reference proteome</keyword>
<dbReference type="InterPro" id="IPR013976">
    <property type="entry name" value="HDOD"/>
</dbReference>
<dbReference type="RefSeq" id="WP_155931681.1">
    <property type="nucleotide sequence ID" value="NZ_WODC01000001.1"/>
</dbReference>
<protein>
    <submittedName>
        <fullName evidence="2">HDOD domain-containing protein</fullName>
    </submittedName>
</protein>
<dbReference type="Gene3D" id="1.10.3210.10">
    <property type="entry name" value="Hypothetical protein af1432"/>
    <property type="match status" value="1"/>
</dbReference>
<dbReference type="PANTHER" id="PTHR33525:SF3">
    <property type="entry name" value="RIBONUCLEASE Y"/>
    <property type="match status" value="1"/>
</dbReference>
<dbReference type="SUPFAM" id="SSF109604">
    <property type="entry name" value="HD-domain/PDEase-like"/>
    <property type="match status" value="1"/>
</dbReference>
<reference evidence="2 3" key="1">
    <citation type="submission" date="2019-11" db="EMBL/GenBank/DDBJ databases">
        <title>Pseudodesulfovibrio alkaliphilus, sp. nov., an alkaliphilic sulfate-reducing bacteria from mud volcano of Taman peninsula, Russia.</title>
        <authorList>
            <person name="Frolova A."/>
            <person name="Merkel A.Y."/>
            <person name="Slobodkin A.I."/>
        </authorList>
    </citation>
    <scope>NUCLEOTIDE SEQUENCE [LARGE SCALE GENOMIC DNA]</scope>
    <source>
        <strain evidence="2 3">F-1</strain>
    </source>
</reference>
<evidence type="ECO:0000313" key="3">
    <source>
        <dbReference type="Proteomes" id="UP000461162"/>
    </source>
</evidence>
<comment type="caution">
    <text evidence="2">The sequence shown here is derived from an EMBL/GenBank/DDBJ whole genome shotgun (WGS) entry which is preliminary data.</text>
</comment>
<proteinExistence type="predicted"/>
<organism evidence="2 3">
    <name type="scientific">Pseudodesulfovibrio alkaliphilus</name>
    <dbReference type="NCBI Taxonomy" id="2661613"/>
    <lineage>
        <taxon>Bacteria</taxon>
        <taxon>Pseudomonadati</taxon>
        <taxon>Thermodesulfobacteriota</taxon>
        <taxon>Desulfovibrionia</taxon>
        <taxon>Desulfovibrionales</taxon>
        <taxon>Desulfovibrionaceae</taxon>
    </lineage>
</organism>
<dbReference type="PROSITE" id="PS51833">
    <property type="entry name" value="HDOD"/>
    <property type="match status" value="1"/>
</dbReference>
<name>A0A7K1KJI6_9BACT</name>
<dbReference type="Pfam" id="PF08668">
    <property type="entry name" value="HDOD"/>
    <property type="match status" value="1"/>
</dbReference>
<accession>A0A7K1KJI6</accession>
<dbReference type="EMBL" id="WODC01000001">
    <property type="protein sequence ID" value="MUM76234.1"/>
    <property type="molecule type" value="Genomic_DNA"/>
</dbReference>
<dbReference type="InterPro" id="IPR052340">
    <property type="entry name" value="RNase_Y/CdgJ"/>
</dbReference>
<dbReference type="PANTHER" id="PTHR33525">
    <property type="match status" value="1"/>
</dbReference>
<dbReference type="NCBIfam" id="TIGR00277">
    <property type="entry name" value="HDIG"/>
    <property type="match status" value="1"/>
</dbReference>
<dbReference type="AlphaFoldDB" id="A0A7K1KJI6"/>